<dbReference type="AlphaFoldDB" id="A0A0N4UYI3"/>
<reference evidence="7" key="1">
    <citation type="submission" date="2017-02" db="UniProtKB">
        <authorList>
            <consortium name="WormBaseParasite"/>
        </authorList>
    </citation>
    <scope>IDENTIFICATION</scope>
</reference>
<keyword evidence="6" id="KW-1185">Reference proteome</keyword>
<evidence type="ECO:0000256" key="4">
    <source>
        <dbReference type="SAM" id="MobiDB-lite"/>
    </source>
</evidence>
<feature type="compositionally biased region" description="Basic and acidic residues" evidence="4">
    <location>
        <begin position="457"/>
        <end position="478"/>
    </location>
</feature>
<dbReference type="STRING" id="51028.A0A0N4UYI3"/>
<feature type="compositionally biased region" description="Acidic residues" evidence="4">
    <location>
        <begin position="440"/>
        <end position="456"/>
    </location>
</feature>
<sequence length="561" mass="63284">MQLGDEQVRRCSHNRSVHFPADALLISGYHEAPSNAFHLQQSHTVAVITEAYQRACERQQVTPNEAVERQIAVNFIFPLQFVSGQRLSQAHMECLEEILKRVQFDTLDFEYTFIDDDAAVSLAEMLEFYDSTVKLNLSFNKQINIRGWQAIFRAIKYCPSLQILNLRYTSLSERAVPVLTRTLRAQPSLTVLHIENVSLSGKSLHVCLVNALKTNTILRELYLGENNLQSTDGVYLYQLVVGNSSIQMLDLRNNQLQDGGVSHIFDGLRNPEALGNSALSALVLWNNRLTSKSMEALARTLMENDRLETLNIGSNNLSVDGITALKPALLANTSLQRLGLQATGLDCQCAIVLAECIGDNKILVRVDLRDNAQIGSAGLLALHRAMKMNTSITLLDLDYTYYNEEFCKYFNEMKEFCERNKKIALEKLTVQSETSKDVDGAIEEGEGDGESGDEESEKQLTKTKTSEDEVEKSDKAVNEEPTVPNRKNFELGSKRRRRPRFKMTRSSSLTCAEMVEDLNVGFFFCFLQNEEGLSNCSKILFVVAFVFVEYYTAEIYSFLCR</sequence>
<evidence type="ECO:0000256" key="1">
    <source>
        <dbReference type="ARBA" id="ARBA00022614"/>
    </source>
</evidence>
<dbReference type="PANTHER" id="PTHR24112:SF9">
    <property type="entry name" value="PROTEIN PHOSPHATASE 1 REGULATORY SUBUNIT 37"/>
    <property type="match status" value="1"/>
</dbReference>
<gene>
    <name evidence="5" type="ORF">EVEC_LOCUS2346</name>
</gene>
<reference evidence="5 6" key="2">
    <citation type="submission" date="2018-10" db="EMBL/GenBank/DDBJ databases">
        <authorList>
            <consortium name="Pathogen Informatics"/>
        </authorList>
    </citation>
    <scope>NUCLEOTIDE SEQUENCE [LARGE SCALE GENOMIC DNA]</scope>
</reference>
<name>A0A0N4UYI3_ENTVE</name>
<dbReference type="WBParaSite" id="EVEC_0000263801-mRNA-1">
    <property type="protein sequence ID" value="EVEC_0000263801-mRNA-1"/>
    <property type="gene ID" value="EVEC_0000263801"/>
</dbReference>
<dbReference type="SUPFAM" id="SSF52047">
    <property type="entry name" value="RNI-like"/>
    <property type="match status" value="1"/>
</dbReference>
<evidence type="ECO:0000256" key="2">
    <source>
        <dbReference type="ARBA" id="ARBA00022737"/>
    </source>
</evidence>
<dbReference type="SMART" id="SM00368">
    <property type="entry name" value="LRR_RI"/>
    <property type="match status" value="5"/>
</dbReference>
<keyword evidence="2" id="KW-0677">Repeat</keyword>
<dbReference type="Proteomes" id="UP000274131">
    <property type="component" value="Unassembled WGS sequence"/>
</dbReference>
<dbReference type="Pfam" id="PF13516">
    <property type="entry name" value="LRR_6"/>
    <property type="match status" value="2"/>
</dbReference>
<keyword evidence="1" id="KW-0433">Leucine-rich repeat</keyword>
<evidence type="ECO:0000313" key="5">
    <source>
        <dbReference type="EMBL" id="VDD87203.1"/>
    </source>
</evidence>
<dbReference type="InterPro" id="IPR001611">
    <property type="entry name" value="Leu-rich_rpt"/>
</dbReference>
<organism evidence="7">
    <name type="scientific">Enterobius vermicularis</name>
    <name type="common">Human pinworm</name>
    <dbReference type="NCBI Taxonomy" id="51028"/>
    <lineage>
        <taxon>Eukaryota</taxon>
        <taxon>Metazoa</taxon>
        <taxon>Ecdysozoa</taxon>
        <taxon>Nematoda</taxon>
        <taxon>Chromadorea</taxon>
        <taxon>Rhabditida</taxon>
        <taxon>Spirurina</taxon>
        <taxon>Oxyuridomorpha</taxon>
        <taxon>Oxyuroidea</taxon>
        <taxon>Oxyuridae</taxon>
        <taxon>Enterobius</taxon>
    </lineage>
</organism>
<dbReference type="CDD" id="cd00116">
    <property type="entry name" value="LRR_RI"/>
    <property type="match status" value="1"/>
</dbReference>
<dbReference type="PANTHER" id="PTHR24112">
    <property type="entry name" value="LEUCINE-RICH REPEAT, ISOFORM F-RELATED"/>
    <property type="match status" value="1"/>
</dbReference>
<protein>
    <submittedName>
        <fullName evidence="7">Leucine-rich repeat-containing protein 34-like</fullName>
    </submittedName>
</protein>
<dbReference type="InterPro" id="IPR051279">
    <property type="entry name" value="PP1-Reg/Actin-Interact_Protein"/>
</dbReference>
<evidence type="ECO:0000313" key="7">
    <source>
        <dbReference type="WBParaSite" id="EVEC_0000263801-mRNA-1"/>
    </source>
</evidence>
<dbReference type="Gene3D" id="3.80.10.10">
    <property type="entry name" value="Ribonuclease Inhibitor"/>
    <property type="match status" value="1"/>
</dbReference>
<comment type="similarity">
    <text evidence="3">Belongs to the PPP1R37 family.</text>
</comment>
<evidence type="ECO:0000256" key="3">
    <source>
        <dbReference type="ARBA" id="ARBA00038315"/>
    </source>
</evidence>
<dbReference type="EMBL" id="UXUI01007363">
    <property type="protein sequence ID" value="VDD87203.1"/>
    <property type="molecule type" value="Genomic_DNA"/>
</dbReference>
<dbReference type="InterPro" id="IPR032675">
    <property type="entry name" value="LRR_dom_sf"/>
</dbReference>
<dbReference type="OrthoDB" id="10034042at2759"/>
<feature type="region of interest" description="Disordered" evidence="4">
    <location>
        <begin position="435"/>
        <end position="489"/>
    </location>
</feature>
<accession>A0A0N4UYI3</accession>
<evidence type="ECO:0000313" key="6">
    <source>
        <dbReference type="Proteomes" id="UP000274131"/>
    </source>
</evidence>
<proteinExistence type="inferred from homology"/>